<feature type="domain" description="ABC transmembrane type-1" evidence="7">
    <location>
        <begin position="42"/>
        <end position="337"/>
    </location>
</feature>
<dbReference type="Gene3D" id="1.20.1560.10">
    <property type="entry name" value="ABC transporter type 1, transmembrane domain"/>
    <property type="match status" value="1"/>
</dbReference>
<keyword evidence="11" id="KW-1185">Reference proteome</keyword>
<evidence type="ECO:0000259" key="7">
    <source>
        <dbReference type="PROSITE" id="PS50929"/>
    </source>
</evidence>
<feature type="transmembrane region" description="Helical" evidence="6">
    <location>
        <begin position="156"/>
        <end position="179"/>
    </location>
</feature>
<organism evidence="9 10">
    <name type="scientific">Pseudomonas antarctica</name>
    <dbReference type="NCBI Taxonomy" id="219572"/>
    <lineage>
        <taxon>Bacteria</taxon>
        <taxon>Pseudomonadati</taxon>
        <taxon>Pseudomonadota</taxon>
        <taxon>Gammaproteobacteria</taxon>
        <taxon>Pseudomonadales</taxon>
        <taxon>Pseudomonadaceae</taxon>
        <taxon>Pseudomonas</taxon>
    </lineage>
</organism>
<dbReference type="GO" id="GO:0140359">
    <property type="term" value="F:ABC-type transporter activity"/>
    <property type="evidence" value="ECO:0007669"/>
    <property type="project" value="InterPro"/>
</dbReference>
<evidence type="ECO:0000313" key="9">
    <source>
        <dbReference type="EMBL" id="SDN14526.1"/>
    </source>
</evidence>
<feature type="transmembrane region" description="Helical" evidence="6">
    <location>
        <begin position="37"/>
        <end position="59"/>
    </location>
</feature>
<dbReference type="EMBL" id="LT629704">
    <property type="protein sequence ID" value="SDN14526.1"/>
    <property type="molecule type" value="Genomic_DNA"/>
</dbReference>
<gene>
    <name evidence="8" type="primary">yddA</name>
    <name evidence="8" type="ORF">PSAN_33400</name>
    <name evidence="9" type="ORF">SAMN04490179_2763</name>
</gene>
<dbReference type="GO" id="GO:0005524">
    <property type="term" value="F:ATP binding"/>
    <property type="evidence" value="ECO:0007669"/>
    <property type="project" value="UniProtKB-KW"/>
</dbReference>
<sequence>MMDADTASTDATKFNENSFLRNTLLLLSMYWKSEEKVFAWCALVALVTLSLLGVATALALNEWYKHFYNAIQELNTRRFYTLVSVFFGIVCFSVARSVLTTYLVDILALRWRRWLTNHYLSVWIIRSPQPEQVGRYVDNPDQRIAEDINKFTFSSVYLACGLIYTLASVVSFSVVLIAISGSASLWGVAVPAYMFWSAILYTFIGMYVSQKIGFKLVSLNNGQQKSEADLRYFLVKFRDRKDLDFAKRTRKYERNHISDKLEVSLTNRLRTIHVKVRLSLFTESYSQLSLVLSSLLAVPRFFSGFIMFGDVMQINSAFGNLCENLSWFISAYHNIAEWKATTDRLISFDGALARHTEDNFGLTHSDGFLNKEVS</sequence>
<comment type="subcellular location">
    <subcellularLocation>
        <location evidence="1">Cell membrane</location>
        <topology evidence="1">Multi-pass membrane protein</topology>
    </subcellularLocation>
</comment>
<keyword evidence="3 6" id="KW-0812">Transmembrane</keyword>
<keyword evidence="9" id="KW-0547">Nucleotide-binding</keyword>
<evidence type="ECO:0000256" key="2">
    <source>
        <dbReference type="ARBA" id="ARBA00022448"/>
    </source>
</evidence>
<evidence type="ECO:0000313" key="10">
    <source>
        <dbReference type="Proteomes" id="UP000182470"/>
    </source>
</evidence>
<proteinExistence type="predicted"/>
<evidence type="ECO:0000256" key="6">
    <source>
        <dbReference type="SAM" id="Phobius"/>
    </source>
</evidence>
<keyword evidence="2" id="KW-0813">Transport</keyword>
<evidence type="ECO:0000256" key="3">
    <source>
        <dbReference type="ARBA" id="ARBA00022692"/>
    </source>
</evidence>
<evidence type="ECO:0000256" key="1">
    <source>
        <dbReference type="ARBA" id="ARBA00004651"/>
    </source>
</evidence>
<name>A0A1G9Z1J2_9PSED</name>
<dbReference type="InterPro" id="IPR050835">
    <property type="entry name" value="ABC_transporter_sub-D"/>
</dbReference>
<dbReference type="Pfam" id="PF05992">
    <property type="entry name" value="SbmA_BacA"/>
    <property type="match status" value="1"/>
</dbReference>
<protein>
    <submittedName>
        <fullName evidence="8">Inner membrane ABC transporter ATP-binding protein YddA</fullName>
    </submittedName>
    <submittedName>
        <fullName evidence="9">Putative ATP-binding cassette transporter</fullName>
    </submittedName>
</protein>
<dbReference type="GO" id="GO:0015833">
    <property type="term" value="P:peptide transport"/>
    <property type="evidence" value="ECO:0007669"/>
    <property type="project" value="InterPro"/>
</dbReference>
<dbReference type="EMBL" id="JXDI01000001">
    <property type="protein sequence ID" value="KAF2410906.1"/>
    <property type="molecule type" value="Genomic_DNA"/>
</dbReference>
<evidence type="ECO:0000313" key="8">
    <source>
        <dbReference type="EMBL" id="KAF2410906.1"/>
    </source>
</evidence>
<dbReference type="InterPro" id="IPR011527">
    <property type="entry name" value="ABC1_TM_dom"/>
</dbReference>
<reference evidence="8 11" key="1">
    <citation type="submission" date="2015-01" db="EMBL/GenBank/DDBJ databases">
        <title>Genome Sequence of Pseudomonas antarctica CMS 35.</title>
        <authorList>
            <person name="Voget S."/>
            <person name="Chow J."/>
            <person name="Daniel R."/>
            <person name="Streit W."/>
        </authorList>
    </citation>
    <scope>NUCLEOTIDE SEQUENCE [LARGE SCALE GENOMIC DNA]</scope>
    <source>
        <strain evidence="8 11">CMS 35</strain>
    </source>
</reference>
<reference evidence="9 10" key="2">
    <citation type="submission" date="2016-10" db="EMBL/GenBank/DDBJ databases">
        <authorList>
            <person name="de Groot N.N."/>
        </authorList>
    </citation>
    <scope>NUCLEOTIDE SEQUENCE [LARGE SCALE GENOMIC DNA]</scope>
    <source>
        <strain evidence="9 10">BS2772</strain>
    </source>
</reference>
<evidence type="ECO:0000313" key="11">
    <source>
        <dbReference type="Proteomes" id="UP000748067"/>
    </source>
</evidence>
<dbReference type="SUPFAM" id="SSF90123">
    <property type="entry name" value="ABC transporter transmembrane region"/>
    <property type="match status" value="1"/>
</dbReference>
<keyword evidence="5 6" id="KW-0472">Membrane</keyword>
<feature type="transmembrane region" description="Helical" evidence="6">
    <location>
        <begin position="185"/>
        <end position="208"/>
    </location>
</feature>
<dbReference type="PANTHER" id="PTHR11384">
    <property type="entry name" value="ATP-BINDING CASSETTE, SUB-FAMILY D MEMBER"/>
    <property type="match status" value="1"/>
</dbReference>
<dbReference type="PANTHER" id="PTHR11384:SF59">
    <property type="entry name" value="LYSOSOMAL COBALAMIN TRANSPORTER ABCD4"/>
    <property type="match status" value="1"/>
</dbReference>
<dbReference type="Proteomes" id="UP000748067">
    <property type="component" value="Unassembled WGS sequence"/>
</dbReference>
<dbReference type="Proteomes" id="UP000182470">
    <property type="component" value="Chromosome I"/>
</dbReference>
<evidence type="ECO:0000256" key="4">
    <source>
        <dbReference type="ARBA" id="ARBA00022989"/>
    </source>
</evidence>
<dbReference type="RefSeq" id="WP_083357612.1">
    <property type="nucleotide sequence ID" value="NZ_LT629704.1"/>
</dbReference>
<dbReference type="InterPro" id="IPR009248">
    <property type="entry name" value="SbmA_BacA"/>
</dbReference>
<dbReference type="InterPro" id="IPR036640">
    <property type="entry name" value="ABC1_TM_sf"/>
</dbReference>
<evidence type="ECO:0000256" key="5">
    <source>
        <dbReference type="ARBA" id="ARBA00023136"/>
    </source>
</evidence>
<feature type="transmembrane region" description="Helical" evidence="6">
    <location>
        <begin position="79"/>
        <end position="104"/>
    </location>
</feature>
<keyword evidence="4 6" id="KW-1133">Transmembrane helix</keyword>
<dbReference type="AlphaFoldDB" id="A0A1G9Z1J2"/>
<dbReference type="GO" id="GO:0005886">
    <property type="term" value="C:plasma membrane"/>
    <property type="evidence" value="ECO:0007669"/>
    <property type="project" value="UniProtKB-SubCell"/>
</dbReference>
<dbReference type="OrthoDB" id="8233587at2"/>
<keyword evidence="9" id="KW-0067">ATP-binding</keyword>
<dbReference type="PROSITE" id="PS50929">
    <property type="entry name" value="ABC_TM1F"/>
    <property type="match status" value="1"/>
</dbReference>
<accession>A0A1G9Z1J2</accession>
<dbReference type="GO" id="GO:1904680">
    <property type="term" value="F:peptide transmembrane transporter activity"/>
    <property type="evidence" value="ECO:0007669"/>
    <property type="project" value="InterPro"/>
</dbReference>